<sequence length="128" mass="14093">MKKLLFILTLVFLISSCESEQGTASEPSPVMTAEDSIKVYEGNFITAGNAAVLKGNQFVYMVKIDSISTNLKQDLKNYQDNNGGVFPVKVKGKVTDNPMPAGYSQIIEIKEVLEITGKKETQETEVQK</sequence>
<dbReference type="PROSITE" id="PS51257">
    <property type="entry name" value="PROKAR_LIPOPROTEIN"/>
    <property type="match status" value="1"/>
</dbReference>
<evidence type="ECO:0000313" key="2">
    <source>
        <dbReference type="EMBL" id="QCY69764.1"/>
    </source>
</evidence>
<feature type="chain" id="PRO_5022831067" description="NlpE C-terminal OB domain-containing protein" evidence="1">
    <location>
        <begin position="20"/>
        <end position="128"/>
    </location>
</feature>
<dbReference type="Proteomes" id="UP000309016">
    <property type="component" value="Chromosome"/>
</dbReference>
<evidence type="ECO:0008006" key="4">
    <source>
        <dbReference type="Google" id="ProtNLM"/>
    </source>
</evidence>
<organism evidence="2 3">
    <name type="scientific">Antarcticibacterium flavum</name>
    <dbReference type="NCBI Taxonomy" id="2058175"/>
    <lineage>
        <taxon>Bacteria</taxon>
        <taxon>Pseudomonadati</taxon>
        <taxon>Bacteroidota</taxon>
        <taxon>Flavobacteriia</taxon>
        <taxon>Flavobacteriales</taxon>
        <taxon>Flavobacteriaceae</taxon>
        <taxon>Antarcticibacterium</taxon>
    </lineage>
</organism>
<keyword evidence="3" id="KW-1185">Reference proteome</keyword>
<evidence type="ECO:0000256" key="1">
    <source>
        <dbReference type="SAM" id="SignalP"/>
    </source>
</evidence>
<protein>
    <recommendedName>
        <fullName evidence="4">NlpE C-terminal OB domain-containing protein</fullName>
    </recommendedName>
</protein>
<dbReference type="RefSeq" id="WP_139066329.1">
    <property type="nucleotide sequence ID" value="NZ_CP040812.1"/>
</dbReference>
<feature type="signal peptide" evidence="1">
    <location>
        <begin position="1"/>
        <end position="19"/>
    </location>
</feature>
<proteinExistence type="predicted"/>
<dbReference type="OrthoDB" id="1442711at2"/>
<reference evidence="2 3" key="1">
    <citation type="submission" date="2019-06" db="EMBL/GenBank/DDBJ databases">
        <title>Complete genome sequence of Antarcticibacterium flavum KCTC 52984T from an Antarctic marine sediment.</title>
        <authorList>
            <person name="Lee Y.M."/>
            <person name="Shin S.C."/>
        </authorList>
    </citation>
    <scope>NUCLEOTIDE SEQUENCE [LARGE SCALE GENOMIC DNA]</scope>
    <source>
        <strain evidence="2 3">KCTC 52984</strain>
    </source>
</reference>
<dbReference type="EMBL" id="CP040812">
    <property type="protein sequence ID" value="QCY69764.1"/>
    <property type="molecule type" value="Genomic_DNA"/>
</dbReference>
<dbReference type="KEGG" id="afla:FHG64_10335"/>
<evidence type="ECO:0000313" key="3">
    <source>
        <dbReference type="Proteomes" id="UP000309016"/>
    </source>
</evidence>
<gene>
    <name evidence="2" type="ORF">FHG64_10335</name>
</gene>
<accession>A0A5B7X2I7</accession>
<keyword evidence="1" id="KW-0732">Signal</keyword>
<dbReference type="AlphaFoldDB" id="A0A5B7X2I7"/>
<name>A0A5B7X2I7_9FLAO</name>